<dbReference type="GO" id="GO:0003723">
    <property type="term" value="F:RNA binding"/>
    <property type="evidence" value="ECO:0007669"/>
    <property type="project" value="TreeGrafter"/>
</dbReference>
<dbReference type="Proteomes" id="UP001333710">
    <property type="component" value="Chromosome"/>
</dbReference>
<evidence type="ECO:0000256" key="7">
    <source>
        <dbReference type="ARBA" id="ARBA00047984"/>
    </source>
</evidence>
<dbReference type="InterPro" id="IPR007502">
    <property type="entry name" value="Helicase-assoc_dom"/>
</dbReference>
<evidence type="ECO:0000313" key="12">
    <source>
        <dbReference type="Proteomes" id="UP001333710"/>
    </source>
</evidence>
<evidence type="ECO:0000259" key="10">
    <source>
        <dbReference type="PROSITE" id="PS51194"/>
    </source>
</evidence>
<keyword evidence="12" id="KW-1185">Reference proteome</keyword>
<dbReference type="FunFam" id="3.40.50.300:FF:000439">
    <property type="entry name" value="ATP-dependent RNA helicase HrpA"/>
    <property type="match status" value="1"/>
</dbReference>
<keyword evidence="3" id="KW-0547">Nucleotide-binding</keyword>
<dbReference type="FunFam" id="3.40.50.300:FF:000575">
    <property type="entry name" value="ATP-dependent helicase hrpA"/>
    <property type="match status" value="1"/>
</dbReference>
<dbReference type="PANTHER" id="PTHR18934">
    <property type="entry name" value="ATP-DEPENDENT RNA HELICASE"/>
    <property type="match status" value="1"/>
</dbReference>
<dbReference type="PANTHER" id="PTHR18934:SF99">
    <property type="entry name" value="ATP-DEPENDENT RNA HELICASE DHX37-RELATED"/>
    <property type="match status" value="1"/>
</dbReference>
<dbReference type="SUPFAM" id="SSF52540">
    <property type="entry name" value="P-loop containing nucleoside triphosphate hydrolases"/>
    <property type="match status" value="1"/>
</dbReference>
<dbReference type="InterPro" id="IPR001650">
    <property type="entry name" value="Helicase_C-like"/>
</dbReference>
<gene>
    <name evidence="11" type="ORF">MACH26_18760</name>
</gene>
<dbReference type="GO" id="GO:0005524">
    <property type="term" value="F:ATP binding"/>
    <property type="evidence" value="ECO:0007669"/>
    <property type="project" value="UniProtKB-KW"/>
</dbReference>
<dbReference type="CDD" id="cd17989">
    <property type="entry name" value="DEXHc_HrpA"/>
    <property type="match status" value="1"/>
</dbReference>
<evidence type="ECO:0000256" key="1">
    <source>
        <dbReference type="ARBA" id="ARBA00008792"/>
    </source>
</evidence>
<reference evidence="11" key="1">
    <citation type="submission" date="2023-01" db="EMBL/GenBank/DDBJ databases">
        <title>Complete genome sequence of Planctobacterium marinum strain Dej080120_11.</title>
        <authorList>
            <person name="Ueki S."/>
            <person name="Maruyama F."/>
        </authorList>
    </citation>
    <scope>NUCLEOTIDE SEQUENCE</scope>
    <source>
        <strain evidence="11">Dej080120_11</strain>
    </source>
</reference>
<name>A0AA48HXE1_9ALTE</name>
<dbReference type="PROSITE" id="PS51192">
    <property type="entry name" value="HELICASE_ATP_BIND_1"/>
    <property type="match status" value="1"/>
</dbReference>
<evidence type="ECO:0000256" key="8">
    <source>
        <dbReference type="SAM" id="MobiDB-lite"/>
    </source>
</evidence>
<dbReference type="PROSITE" id="PS51194">
    <property type="entry name" value="HELICASE_CTER"/>
    <property type="match status" value="1"/>
</dbReference>
<dbReference type="Pfam" id="PF07717">
    <property type="entry name" value="OB_NTP_bind"/>
    <property type="match status" value="1"/>
</dbReference>
<dbReference type="InterPro" id="IPR024590">
    <property type="entry name" value="HrpA_C"/>
</dbReference>
<dbReference type="GO" id="GO:0016787">
    <property type="term" value="F:hydrolase activity"/>
    <property type="evidence" value="ECO:0007669"/>
    <property type="project" value="UniProtKB-KW"/>
</dbReference>
<protein>
    <recommendedName>
        <fullName evidence="2">RNA helicase</fullName>
        <ecNumber evidence="2">3.6.4.13</ecNumber>
    </recommendedName>
</protein>
<proteinExistence type="inferred from homology"/>
<dbReference type="SMART" id="SM00847">
    <property type="entry name" value="HA2"/>
    <property type="match status" value="1"/>
</dbReference>
<dbReference type="CDD" id="cd18791">
    <property type="entry name" value="SF2_C_RHA"/>
    <property type="match status" value="1"/>
</dbReference>
<dbReference type="InterPro" id="IPR011709">
    <property type="entry name" value="DEAD-box_helicase_OB_fold"/>
</dbReference>
<feature type="domain" description="Helicase ATP-binding" evidence="9">
    <location>
        <begin position="82"/>
        <end position="245"/>
    </location>
</feature>
<evidence type="ECO:0000313" key="11">
    <source>
        <dbReference type="EMBL" id="BDX06355.1"/>
    </source>
</evidence>
<dbReference type="Pfam" id="PF21010">
    <property type="entry name" value="HA2_C"/>
    <property type="match status" value="1"/>
</dbReference>
<evidence type="ECO:0000256" key="6">
    <source>
        <dbReference type="ARBA" id="ARBA00022840"/>
    </source>
</evidence>
<evidence type="ECO:0000259" key="9">
    <source>
        <dbReference type="PROSITE" id="PS51192"/>
    </source>
</evidence>
<dbReference type="EC" id="3.6.4.13" evidence="2"/>
<dbReference type="Pfam" id="PF00270">
    <property type="entry name" value="DEAD"/>
    <property type="match status" value="1"/>
</dbReference>
<dbReference type="InterPro" id="IPR027417">
    <property type="entry name" value="P-loop_NTPase"/>
</dbReference>
<sequence>MPKVQSLQYLQSQISQCRISEQHGLRKKAERSAGRGAGEADVPDNLLNAIIKSQNHVAQRRENLPQLNYPDLPVSQQKQEILEALASHQVVIVAGETGSGKTTQLPKICLEAGLGCKGLIGHTQPRRLAARSVASRIAEELESGIGEAVGFKIRFTDQTSEHSYIKLMTDGILLAEIQEDRYLNQYEVLIIDEAHERSLNIDFILGYLKALLPKRPDLKVIITSATIDPERFSKHFNDAPMILVEGRTYPVEIRYRPLMGEDNQTKDQLEGILEAVNELHREAPGDILVFLSGEREIRDTAEYLGNAKLRHTEIVPLYARLSASEQNRIFQSHSGRRIVLATNVAETSLTVPGIRYVIDTGTARISRYSSRSKVQRLPIEPVSQASANQRAGRCGRVAEGICIRLYDEDDYLRRPEFTDPEILRTNLASVILQLTALRLGDIEGFPFVQPPQSRDITAGVKMLEELQAVSRGKRNILRLTPIGRAMARLPVDPRYSRMLVEADKLDALNEVMIIVAGLSIQDPRERPAEFKQKADELHSQWHDKESEFIAYLNLWRGFKEQQKLLSGNQLRKWCKEQMLNYLRLREWQDIVSQLKQAFSSLGWGIRNSNADYDGIHRALVPGLLSNAGFMEQNKEYLGTRNNKFMVFPGSALYKKPPKWLIAAELVETSKLFARTIAKVEPKWLEEAGKHLCKYRYAEPFWSKKAGAVKAKESASMLGLPVVNQRTVLYSKIDPVVCRQLFIAEALVNGETKLNQAFLKANLEKIAEVESMEEKIRRRDLLVDEQLLVDFYDEKLPYDVCTEVDFKKWWQKRNKEEQKRWFISKDFLLKNDASQASEVHFPEQWRSGNLVLPLLYSFDPGAADDGVSLKIPLPLLNQVSDENCDWLVPGLREELATTMIKWLPKQWRRNFVPAPDYAKAAVNALENDGESFVKAFTKKLVKMSGVVLPDDIWQELILPEHLRFNFKLYDENDQFLGESRDLHALKNKFKKHLKQTLQAVATPELEKQNLDSWDFEDLPQQWTNNDAAWTVKAYPALVKDGNKVHLKLFDDANKAELSHVIGLRQLLIKQLPSPIKYLQDRLPNKSKLGLYFNPFGQIRALIGDCIDAVVDAEISQSNLNIRSAAGFETLCKQLAGELNDKVLAVAIQVEKGLTTAHGISKKLKGKTPLNMINAYADVKSHLNALVYPGFVADIGIHRLKDWNRYVEGLAKRLEKIPVDPIRDRAQQLQIEKVQDRFASVLQKYPHESTIPAELLEVRWQIEELRISLFAQQLGTSIPISSKRIENYLDKF</sequence>
<evidence type="ECO:0000256" key="4">
    <source>
        <dbReference type="ARBA" id="ARBA00022801"/>
    </source>
</evidence>
<dbReference type="EMBL" id="AP027272">
    <property type="protein sequence ID" value="BDX06355.1"/>
    <property type="molecule type" value="Genomic_DNA"/>
</dbReference>
<dbReference type="InterPro" id="IPR003593">
    <property type="entry name" value="AAA+_ATPase"/>
</dbReference>
<organism evidence="11 12">
    <name type="scientific">Planctobacterium marinum</name>
    <dbReference type="NCBI Taxonomy" id="1631968"/>
    <lineage>
        <taxon>Bacteria</taxon>
        <taxon>Pseudomonadati</taxon>
        <taxon>Pseudomonadota</taxon>
        <taxon>Gammaproteobacteria</taxon>
        <taxon>Alteromonadales</taxon>
        <taxon>Alteromonadaceae</taxon>
        <taxon>Planctobacterium</taxon>
    </lineage>
</organism>
<dbReference type="SMART" id="SM00382">
    <property type="entry name" value="AAA"/>
    <property type="match status" value="1"/>
</dbReference>
<dbReference type="Gene3D" id="3.40.50.300">
    <property type="entry name" value="P-loop containing nucleotide triphosphate hydrolases"/>
    <property type="match status" value="2"/>
</dbReference>
<keyword evidence="5 11" id="KW-0347">Helicase</keyword>
<evidence type="ECO:0000256" key="5">
    <source>
        <dbReference type="ARBA" id="ARBA00022806"/>
    </source>
</evidence>
<dbReference type="RefSeq" id="WP_338292374.1">
    <property type="nucleotide sequence ID" value="NZ_AP027272.1"/>
</dbReference>
<accession>A0AA48HXE1</accession>
<feature type="region of interest" description="Disordered" evidence="8">
    <location>
        <begin position="21"/>
        <end position="40"/>
    </location>
</feature>
<dbReference type="KEGG" id="pmaw:MACH26_18760"/>
<dbReference type="Gene3D" id="1.20.120.1080">
    <property type="match status" value="1"/>
</dbReference>
<feature type="domain" description="Helicase C-terminal" evidence="10">
    <location>
        <begin position="268"/>
        <end position="438"/>
    </location>
</feature>
<evidence type="ECO:0000256" key="2">
    <source>
        <dbReference type="ARBA" id="ARBA00012552"/>
    </source>
</evidence>
<dbReference type="Pfam" id="PF11898">
    <property type="entry name" value="DUF3418"/>
    <property type="match status" value="1"/>
</dbReference>
<dbReference type="SMART" id="SM00490">
    <property type="entry name" value="HELICc"/>
    <property type="match status" value="1"/>
</dbReference>
<dbReference type="GO" id="GO:0003724">
    <property type="term" value="F:RNA helicase activity"/>
    <property type="evidence" value="ECO:0007669"/>
    <property type="project" value="UniProtKB-EC"/>
</dbReference>
<comment type="similarity">
    <text evidence="1">Belongs to the DEAD box helicase family. DEAH subfamily.</text>
</comment>
<dbReference type="FunFam" id="1.20.120.1080:FF:000005">
    <property type="entry name" value="ATP-dependent helicase HrpA"/>
    <property type="match status" value="1"/>
</dbReference>
<dbReference type="SMART" id="SM00487">
    <property type="entry name" value="DEXDc"/>
    <property type="match status" value="1"/>
</dbReference>
<dbReference type="NCBIfam" id="NF008348">
    <property type="entry name" value="PRK11131.1"/>
    <property type="match status" value="1"/>
</dbReference>
<dbReference type="InterPro" id="IPR014001">
    <property type="entry name" value="Helicase_ATP-bd"/>
</dbReference>
<dbReference type="InterPro" id="IPR010222">
    <property type="entry name" value="RNA_helicase_HrpA"/>
</dbReference>
<dbReference type="Pfam" id="PF00271">
    <property type="entry name" value="Helicase_C"/>
    <property type="match status" value="1"/>
</dbReference>
<dbReference type="NCBIfam" id="TIGR01967">
    <property type="entry name" value="DEAH_box_HrpA"/>
    <property type="match status" value="1"/>
</dbReference>
<keyword evidence="6" id="KW-0067">ATP-binding</keyword>
<comment type="catalytic activity">
    <reaction evidence="7">
        <text>ATP + H2O = ADP + phosphate + H(+)</text>
        <dbReference type="Rhea" id="RHEA:13065"/>
        <dbReference type="ChEBI" id="CHEBI:15377"/>
        <dbReference type="ChEBI" id="CHEBI:15378"/>
        <dbReference type="ChEBI" id="CHEBI:30616"/>
        <dbReference type="ChEBI" id="CHEBI:43474"/>
        <dbReference type="ChEBI" id="CHEBI:456216"/>
        <dbReference type="EC" id="3.6.4.13"/>
    </reaction>
</comment>
<dbReference type="InterPro" id="IPR011545">
    <property type="entry name" value="DEAD/DEAH_box_helicase_dom"/>
</dbReference>
<keyword evidence="4" id="KW-0378">Hydrolase</keyword>
<evidence type="ECO:0000256" key="3">
    <source>
        <dbReference type="ARBA" id="ARBA00022741"/>
    </source>
</evidence>